<sequence length="124" mass="14326">MTMHMLTIKILEIGTRQTPLRNVDIIISNGTDHYRLGVGGLPLEGDLQLELYEREAELWQAAQIVRNQKTTDEVRRVCYNSPLAGGWSKDEFQEAFNENFGGKKQKLRRIKALRDTIRDEWPIA</sequence>
<dbReference type="EMBL" id="LAZR01000801">
    <property type="protein sequence ID" value="KKN57461.1"/>
    <property type="molecule type" value="Genomic_DNA"/>
</dbReference>
<name>A0A0F9U869_9ZZZZ</name>
<evidence type="ECO:0000313" key="1">
    <source>
        <dbReference type="EMBL" id="KKN57461.1"/>
    </source>
</evidence>
<organism evidence="1">
    <name type="scientific">marine sediment metagenome</name>
    <dbReference type="NCBI Taxonomy" id="412755"/>
    <lineage>
        <taxon>unclassified sequences</taxon>
        <taxon>metagenomes</taxon>
        <taxon>ecological metagenomes</taxon>
    </lineage>
</organism>
<dbReference type="AlphaFoldDB" id="A0A0F9U869"/>
<gene>
    <name evidence="1" type="ORF">LCGC14_0561730</name>
</gene>
<reference evidence="1" key="1">
    <citation type="journal article" date="2015" name="Nature">
        <title>Complex archaea that bridge the gap between prokaryotes and eukaryotes.</title>
        <authorList>
            <person name="Spang A."/>
            <person name="Saw J.H."/>
            <person name="Jorgensen S.L."/>
            <person name="Zaremba-Niedzwiedzka K."/>
            <person name="Martijn J."/>
            <person name="Lind A.E."/>
            <person name="van Eijk R."/>
            <person name="Schleper C."/>
            <person name="Guy L."/>
            <person name="Ettema T.J."/>
        </authorList>
    </citation>
    <scope>NUCLEOTIDE SEQUENCE</scope>
</reference>
<accession>A0A0F9U869</accession>
<proteinExistence type="predicted"/>
<protein>
    <submittedName>
        <fullName evidence="1">Uncharacterized protein</fullName>
    </submittedName>
</protein>
<comment type="caution">
    <text evidence="1">The sequence shown here is derived from an EMBL/GenBank/DDBJ whole genome shotgun (WGS) entry which is preliminary data.</text>
</comment>